<dbReference type="GO" id="GO:0008616">
    <property type="term" value="P:tRNA queuosine(34) biosynthetic process"/>
    <property type="evidence" value="ECO:0007669"/>
    <property type="project" value="UniProtKB-KW"/>
</dbReference>
<dbReference type="CDD" id="cd01990">
    <property type="entry name" value="LarE-like"/>
    <property type="match status" value="1"/>
</dbReference>
<dbReference type="PANTHER" id="PTHR43169">
    <property type="entry name" value="EXSB FAMILY PROTEIN"/>
    <property type="match status" value="1"/>
</dbReference>
<dbReference type="NCBIfam" id="TIGR00268">
    <property type="entry name" value="ATP-dependent sacrificial sulfur transferase LarE"/>
    <property type="match status" value="1"/>
</dbReference>
<evidence type="ECO:0000256" key="2">
    <source>
        <dbReference type="PIRSR" id="PIRSR006661-1"/>
    </source>
</evidence>
<dbReference type="PIRSF" id="PIRSF006661">
    <property type="entry name" value="PP-lp_UCP006661"/>
    <property type="match status" value="1"/>
</dbReference>
<evidence type="ECO:0000256" key="1">
    <source>
        <dbReference type="ARBA" id="ARBA00022785"/>
    </source>
</evidence>
<dbReference type="Gene3D" id="3.40.50.620">
    <property type="entry name" value="HUPs"/>
    <property type="match status" value="1"/>
</dbReference>
<dbReference type="InterPro" id="IPR052188">
    <property type="entry name" value="Ni-pincer_cofactor_biosynth"/>
</dbReference>
<evidence type="ECO:0000313" key="3">
    <source>
        <dbReference type="EMBL" id="SDU22169.1"/>
    </source>
</evidence>
<dbReference type="InterPro" id="IPR018317">
    <property type="entry name" value="QueC"/>
</dbReference>
<dbReference type="InterPro" id="IPR014729">
    <property type="entry name" value="Rossmann-like_a/b/a_fold"/>
</dbReference>
<dbReference type="InterPro" id="IPR005232">
    <property type="entry name" value="LarE"/>
</dbReference>
<dbReference type="EMBL" id="FNLL01000005">
    <property type="protein sequence ID" value="SDU22169.1"/>
    <property type="molecule type" value="Genomic_DNA"/>
</dbReference>
<evidence type="ECO:0000313" key="4">
    <source>
        <dbReference type="Proteomes" id="UP000199608"/>
    </source>
</evidence>
<dbReference type="PANTHER" id="PTHR43169:SF2">
    <property type="entry name" value="NAD_GMP SYNTHASE DOMAIN-CONTAINING PROTEIN"/>
    <property type="match status" value="1"/>
</dbReference>
<dbReference type="Pfam" id="PF06508">
    <property type="entry name" value="QueC"/>
    <property type="match status" value="1"/>
</dbReference>
<protein>
    <submittedName>
        <fullName evidence="3">Uncharacterized protein</fullName>
    </submittedName>
</protein>
<reference evidence="4" key="1">
    <citation type="submission" date="2016-10" db="EMBL/GenBank/DDBJ databases">
        <authorList>
            <person name="Varghese N."/>
            <person name="Submissions S."/>
        </authorList>
    </citation>
    <scope>NUCLEOTIDE SEQUENCE [LARGE SCALE GENOMIC DNA]</scope>
    <source>
        <strain evidence="4">DSM 3384</strain>
    </source>
</reference>
<sequence>MQNKIKKIEKRLKRLSAFVVAFSGGVDSTFLLALAKKIVPQKLLAITVSSQFVPEREIDFAKQIARSIGVEHICLDVDILENKDVVCNPVDRCYYCKKQMFSLIKKMAEKQSIEFLLHGVNQDDLKEFRPGLKAAGELGFLSPLADAKLTKSDIRLFSKHMGLETWDKPSQSCLATRIPYHEPIKAGHLIMVDKAEAFLQNLGFAQVRVRYNGKSASIEVEPDLIDRISNVLIRQKISKKFRAIGFKQANIDINAYMPGKKDYEMFNGQIGSDIYL</sequence>
<proteinExistence type="predicted"/>
<keyword evidence="4" id="KW-1185">Reference proteome</keyword>
<dbReference type="RefSeq" id="WP_092233786.1">
    <property type="nucleotide sequence ID" value="NZ_FNLL01000005.1"/>
</dbReference>
<dbReference type="GO" id="GO:0016783">
    <property type="term" value="F:sulfurtransferase activity"/>
    <property type="evidence" value="ECO:0007669"/>
    <property type="project" value="InterPro"/>
</dbReference>
<organism evidence="3 4">
    <name type="scientific">Desulfobacula phenolica</name>
    <dbReference type="NCBI Taxonomy" id="90732"/>
    <lineage>
        <taxon>Bacteria</taxon>
        <taxon>Pseudomonadati</taxon>
        <taxon>Thermodesulfobacteriota</taxon>
        <taxon>Desulfobacteria</taxon>
        <taxon>Desulfobacterales</taxon>
        <taxon>Desulfobacteraceae</taxon>
        <taxon>Desulfobacula</taxon>
    </lineage>
</organism>
<accession>A0A1H2GRS4</accession>
<keyword evidence="1" id="KW-0671">Queuosine biosynthesis</keyword>
<dbReference type="SUPFAM" id="SSF52402">
    <property type="entry name" value="Adenine nucleotide alpha hydrolases-like"/>
    <property type="match status" value="1"/>
</dbReference>
<dbReference type="AlphaFoldDB" id="A0A1H2GRS4"/>
<gene>
    <name evidence="3" type="ORF">SAMN04487931_105347</name>
</gene>
<dbReference type="Proteomes" id="UP000199608">
    <property type="component" value="Unassembled WGS sequence"/>
</dbReference>
<feature type="active site" description="Nucleophile and sulfur donor" evidence="2">
    <location>
        <position position="173"/>
    </location>
</feature>
<name>A0A1H2GRS4_9BACT</name>